<dbReference type="EMBL" id="CP141531">
    <property type="protein sequence ID" value="WRO06790.1"/>
    <property type="molecule type" value="Genomic_DNA"/>
</dbReference>
<evidence type="ECO:0000313" key="1">
    <source>
        <dbReference type="EMBL" id="AMU87175.1"/>
    </source>
</evidence>
<name>A0A142VD87_9CHLR</name>
<dbReference type="PATRIC" id="fig|61435.8.peg.1342"/>
<dbReference type="Proteomes" id="UP000076394">
    <property type="component" value="Chromosome"/>
</dbReference>
<dbReference type="Proteomes" id="UP000218257">
    <property type="component" value="Chromosome"/>
</dbReference>
<evidence type="ECO:0000313" key="4">
    <source>
        <dbReference type="Proteomes" id="UP000076394"/>
    </source>
</evidence>
<evidence type="ECO:0000313" key="3">
    <source>
        <dbReference type="EMBL" id="WRO06790.1"/>
    </source>
</evidence>
<evidence type="ECO:0000313" key="2">
    <source>
        <dbReference type="EMBL" id="BAZ97535.1"/>
    </source>
</evidence>
<dbReference type="EMBL" id="CP011127">
    <property type="protein sequence ID" value="AMU87175.1"/>
    <property type="molecule type" value="Genomic_DNA"/>
</dbReference>
<evidence type="ECO:0000313" key="5">
    <source>
        <dbReference type="Proteomes" id="UP000218257"/>
    </source>
</evidence>
<proteinExistence type="predicted"/>
<reference evidence="1 4" key="1">
    <citation type="submission" date="2015-03" db="EMBL/GenBank/DDBJ databases">
        <title>Genomic characterization of Dehalococcoides mccartyi strain 11a5, an unusal plasmid-containing chloroethene dechlorinator.</title>
        <authorList>
            <person name="Zhao S."/>
            <person name="Ding C."/>
            <person name="He J."/>
        </authorList>
    </citation>
    <scope>NUCLEOTIDE SEQUENCE [LARGE SCALE GENOMIC DNA]</scope>
    <source>
        <strain evidence="1 4">11a5</strain>
    </source>
</reference>
<organism evidence="1 4">
    <name type="scientific">Dehalococcoides mccartyi</name>
    <dbReference type="NCBI Taxonomy" id="61435"/>
    <lineage>
        <taxon>Bacteria</taxon>
        <taxon>Bacillati</taxon>
        <taxon>Chloroflexota</taxon>
        <taxon>Dehalococcoidia</taxon>
        <taxon>Dehalococcoidales</taxon>
        <taxon>Dehalococcoidaceae</taxon>
        <taxon>Dehalococcoides</taxon>
    </lineage>
</organism>
<reference evidence="3" key="3">
    <citation type="submission" date="2023-12" db="EMBL/GenBank/DDBJ databases">
        <title>Isolation of organohalide respiring bacteria Dehalococcoides mccartyi strain GPTCE1 in groundwater collected near a chemical plant in Suzhou, China.</title>
        <authorList>
            <person name="Liu G."/>
        </authorList>
    </citation>
    <scope>NUCLEOTIDE SEQUENCE</scope>
    <source>
        <strain evidence="3">GPTCE1</strain>
    </source>
</reference>
<accession>A0A142VD87</accession>
<dbReference type="EMBL" id="AP017649">
    <property type="protein sequence ID" value="BAZ97535.1"/>
    <property type="molecule type" value="Genomic_DNA"/>
</dbReference>
<gene>
    <name evidence="2" type="ORF">DEHALATV1_0907</name>
    <name evidence="1" type="ORF">Dm11a5_1349</name>
    <name evidence="3" type="ORF">VLL09_05225</name>
</gene>
<dbReference type="AlphaFoldDB" id="A0A142VD87"/>
<reference evidence="2 5" key="2">
    <citation type="journal article" date="2017" name="Sci. Rep.">
        <title>Isolation and genomic characterization of a Dehalococcoides strain suggests genomic rearrangement during culture.</title>
        <authorList>
            <person name="Yohda M."/>
            <person name="Ikegami K."/>
            <person name="Aita Y."/>
            <person name="Kitajima M."/>
            <person name="Takechi A."/>
            <person name="Iwamoto M."/>
            <person name="Fukuda T."/>
            <person name="Tamura N."/>
            <person name="Shibasaki J."/>
            <person name="Koike S."/>
            <person name="Komatsu D."/>
            <person name="Miyagi S."/>
            <person name="Nishimura M."/>
            <person name="Uchino Y."/>
            <person name="Shiroma A."/>
            <person name="Shimoji M."/>
            <person name="Tamotsu H."/>
            <person name="Ashimine N."/>
            <person name="Shinzato M."/>
            <person name="Ohki S."/>
            <person name="Nakano K."/>
            <person name="Teruya K."/>
            <person name="Satou K."/>
            <person name="Hirano T."/>
            <person name="Yagi O."/>
        </authorList>
    </citation>
    <scope>NUCLEOTIDE SEQUENCE [LARGE SCALE GENOMIC DNA]</scope>
    <source>
        <strain evidence="2 5">UCH-ATV1</strain>
    </source>
</reference>
<dbReference type="Proteomes" id="UP001327986">
    <property type="component" value="Chromosome"/>
</dbReference>
<dbReference type="RefSeq" id="WP_010935884.1">
    <property type="nucleotide sequence ID" value="NZ_AP017649.1"/>
</dbReference>
<protein>
    <submittedName>
        <fullName evidence="1">Uncharacterized protein</fullName>
    </submittedName>
</protein>
<dbReference type="GeneID" id="3229019"/>
<sequence>MVLAAKARKALMEFNIALDDLHDPLFAGLIEQVEKCSGPAGCDNCPMKNKCQGLWDQAVSRINGGMKIDDFLYYYNEFKNMEGQK</sequence>